<name>A0A8H8A1U4_9FUNG</name>
<reference evidence="1 2" key="1">
    <citation type="journal article" name="Sci. Rep.">
        <title>Genome-scale phylogenetic analyses confirm Olpidium as the closest living zoosporic fungus to the non-flagellated, terrestrial fungi.</title>
        <authorList>
            <person name="Chang Y."/>
            <person name="Rochon D."/>
            <person name="Sekimoto S."/>
            <person name="Wang Y."/>
            <person name="Chovatia M."/>
            <person name="Sandor L."/>
            <person name="Salamov A."/>
            <person name="Grigoriev I.V."/>
            <person name="Stajich J.E."/>
            <person name="Spatafora J.W."/>
        </authorList>
    </citation>
    <scope>NUCLEOTIDE SEQUENCE [LARGE SCALE GENOMIC DNA]</scope>
    <source>
        <strain evidence="1">S191</strain>
    </source>
</reference>
<gene>
    <name evidence="1" type="ORF">BJ554DRAFT_6130</name>
</gene>
<keyword evidence="2" id="KW-1185">Reference proteome</keyword>
<dbReference type="Proteomes" id="UP000673691">
    <property type="component" value="Unassembled WGS sequence"/>
</dbReference>
<organism evidence="1 2">
    <name type="scientific">Olpidium bornovanus</name>
    <dbReference type="NCBI Taxonomy" id="278681"/>
    <lineage>
        <taxon>Eukaryota</taxon>
        <taxon>Fungi</taxon>
        <taxon>Fungi incertae sedis</taxon>
        <taxon>Olpidiomycota</taxon>
        <taxon>Olpidiomycotina</taxon>
        <taxon>Olpidiomycetes</taxon>
        <taxon>Olpidiales</taxon>
        <taxon>Olpidiaceae</taxon>
        <taxon>Olpidium</taxon>
    </lineage>
</organism>
<dbReference type="AlphaFoldDB" id="A0A8H8A1U4"/>
<comment type="caution">
    <text evidence="1">The sequence shown here is derived from an EMBL/GenBank/DDBJ whole genome shotgun (WGS) entry which is preliminary data.</text>
</comment>
<protein>
    <submittedName>
        <fullName evidence="1">Uncharacterized protein</fullName>
    </submittedName>
</protein>
<accession>A0A8H8A1U4</accession>
<sequence length="162" mass="18194">MLSAIVEQGKTRVCRSGDIRPRSEEWKCPRDGELSCGRHGSKQALQPGHLLRRGLRQGRQGRELRLSRFYGPRQNEGPGDSPGRGLLRLRSATVHGRSDQFSAGPRGPCRKDSLRDLRLYRQMKPCPPLPPRGAPSFFTFLPFDAVENPAFASVLPRNFAKF</sequence>
<dbReference type="EMBL" id="JAEFCI010000357">
    <property type="protein sequence ID" value="KAG5463604.1"/>
    <property type="molecule type" value="Genomic_DNA"/>
</dbReference>
<evidence type="ECO:0000313" key="2">
    <source>
        <dbReference type="Proteomes" id="UP000673691"/>
    </source>
</evidence>
<evidence type="ECO:0000313" key="1">
    <source>
        <dbReference type="EMBL" id="KAG5463604.1"/>
    </source>
</evidence>
<proteinExistence type="predicted"/>